<name>A0A5C3LQK3_9AGAR</name>
<gene>
    <name evidence="1" type="ORF">BDQ12DRAFT_325007</name>
</gene>
<sequence>MQKSGIANTSANRRNPFVNRSSGVVAFANAPQLTNTCGIGWGSTSKVILPILVRPVTAITITCAIELDIQPLVLPTSTDAIDPTVTIRLLNHPVRKRSLFPASRSRRHPASPPHSVISHSFITFIPLR</sequence>
<dbReference type="EMBL" id="ML213624">
    <property type="protein sequence ID" value="TFK35150.1"/>
    <property type="molecule type" value="Genomic_DNA"/>
</dbReference>
<evidence type="ECO:0000313" key="1">
    <source>
        <dbReference type="EMBL" id="TFK35150.1"/>
    </source>
</evidence>
<proteinExistence type="predicted"/>
<keyword evidence="2" id="KW-1185">Reference proteome</keyword>
<reference evidence="1 2" key="1">
    <citation type="journal article" date="2019" name="Nat. Ecol. Evol.">
        <title>Megaphylogeny resolves global patterns of mushroom evolution.</title>
        <authorList>
            <person name="Varga T."/>
            <person name="Krizsan K."/>
            <person name="Foldi C."/>
            <person name="Dima B."/>
            <person name="Sanchez-Garcia M."/>
            <person name="Sanchez-Ramirez S."/>
            <person name="Szollosi G.J."/>
            <person name="Szarkandi J.G."/>
            <person name="Papp V."/>
            <person name="Albert L."/>
            <person name="Andreopoulos W."/>
            <person name="Angelini C."/>
            <person name="Antonin V."/>
            <person name="Barry K.W."/>
            <person name="Bougher N.L."/>
            <person name="Buchanan P."/>
            <person name="Buyck B."/>
            <person name="Bense V."/>
            <person name="Catcheside P."/>
            <person name="Chovatia M."/>
            <person name="Cooper J."/>
            <person name="Damon W."/>
            <person name="Desjardin D."/>
            <person name="Finy P."/>
            <person name="Geml J."/>
            <person name="Haridas S."/>
            <person name="Hughes K."/>
            <person name="Justo A."/>
            <person name="Karasinski D."/>
            <person name="Kautmanova I."/>
            <person name="Kiss B."/>
            <person name="Kocsube S."/>
            <person name="Kotiranta H."/>
            <person name="LaButti K.M."/>
            <person name="Lechner B.E."/>
            <person name="Liimatainen K."/>
            <person name="Lipzen A."/>
            <person name="Lukacs Z."/>
            <person name="Mihaltcheva S."/>
            <person name="Morgado L.N."/>
            <person name="Niskanen T."/>
            <person name="Noordeloos M.E."/>
            <person name="Ohm R.A."/>
            <person name="Ortiz-Santana B."/>
            <person name="Ovrebo C."/>
            <person name="Racz N."/>
            <person name="Riley R."/>
            <person name="Savchenko A."/>
            <person name="Shiryaev A."/>
            <person name="Soop K."/>
            <person name="Spirin V."/>
            <person name="Szebenyi C."/>
            <person name="Tomsovsky M."/>
            <person name="Tulloss R.E."/>
            <person name="Uehling J."/>
            <person name="Grigoriev I.V."/>
            <person name="Vagvolgyi C."/>
            <person name="Papp T."/>
            <person name="Martin F.M."/>
            <person name="Miettinen O."/>
            <person name="Hibbett D.S."/>
            <person name="Nagy L.G."/>
        </authorList>
    </citation>
    <scope>NUCLEOTIDE SEQUENCE [LARGE SCALE GENOMIC DNA]</scope>
    <source>
        <strain evidence="1 2">CBS 166.37</strain>
    </source>
</reference>
<evidence type="ECO:0000313" key="2">
    <source>
        <dbReference type="Proteomes" id="UP000308652"/>
    </source>
</evidence>
<organism evidence="1 2">
    <name type="scientific">Crucibulum laeve</name>
    <dbReference type="NCBI Taxonomy" id="68775"/>
    <lineage>
        <taxon>Eukaryota</taxon>
        <taxon>Fungi</taxon>
        <taxon>Dikarya</taxon>
        <taxon>Basidiomycota</taxon>
        <taxon>Agaricomycotina</taxon>
        <taxon>Agaricomycetes</taxon>
        <taxon>Agaricomycetidae</taxon>
        <taxon>Agaricales</taxon>
        <taxon>Agaricineae</taxon>
        <taxon>Nidulariaceae</taxon>
        <taxon>Crucibulum</taxon>
    </lineage>
</organism>
<protein>
    <submittedName>
        <fullName evidence="1">Uncharacterized protein</fullName>
    </submittedName>
</protein>
<accession>A0A5C3LQK3</accession>
<dbReference type="Proteomes" id="UP000308652">
    <property type="component" value="Unassembled WGS sequence"/>
</dbReference>
<dbReference type="AlphaFoldDB" id="A0A5C3LQK3"/>